<dbReference type="InterPro" id="IPR005545">
    <property type="entry name" value="YCII"/>
</dbReference>
<dbReference type="InterPro" id="IPR011008">
    <property type="entry name" value="Dimeric_a/b-barrel"/>
</dbReference>
<dbReference type="RefSeq" id="WP_134550115.1">
    <property type="nucleotide sequence ID" value="NZ_SOHL01000003.1"/>
</dbReference>
<dbReference type="PANTHER" id="PTHR35174:SF3">
    <property type="entry name" value="BLL7171 PROTEIN"/>
    <property type="match status" value="1"/>
</dbReference>
<protein>
    <recommendedName>
        <fullName evidence="2">YCII-related domain-containing protein</fullName>
    </recommendedName>
</protein>
<comment type="caution">
    <text evidence="3">The sequence shown here is derived from an EMBL/GenBank/DDBJ whole genome shotgun (WGS) entry which is preliminary data.</text>
</comment>
<evidence type="ECO:0000256" key="1">
    <source>
        <dbReference type="ARBA" id="ARBA00007689"/>
    </source>
</evidence>
<sequence>MKFLLTLYNNANTIAAIEGPDREEFRKVHDDIQKELAAEGALIDTSELSVVEATVVRTHEGATTRTDGPFTKGQDFVGGYYLTECGHLERAAELAGRFVEARFAPIEERALVHG</sequence>
<evidence type="ECO:0000313" key="4">
    <source>
        <dbReference type="Proteomes" id="UP000297983"/>
    </source>
</evidence>
<keyword evidence="4" id="KW-1185">Reference proteome</keyword>
<evidence type="ECO:0000313" key="3">
    <source>
        <dbReference type="EMBL" id="TFD73482.1"/>
    </source>
</evidence>
<gene>
    <name evidence="3" type="ORF">E3T50_00585</name>
</gene>
<name>A0A4R9B0D0_9MICO</name>
<dbReference type="AlphaFoldDB" id="A0A4R9B0D0"/>
<dbReference type="Pfam" id="PF03795">
    <property type="entry name" value="YCII"/>
    <property type="match status" value="1"/>
</dbReference>
<dbReference type="Proteomes" id="UP000297983">
    <property type="component" value="Unassembled WGS sequence"/>
</dbReference>
<dbReference type="EMBL" id="SOHL01000003">
    <property type="protein sequence ID" value="TFD73482.1"/>
    <property type="molecule type" value="Genomic_DNA"/>
</dbReference>
<accession>A0A4R9B0D0</accession>
<reference evidence="3 4" key="1">
    <citation type="submission" date="2019-03" db="EMBL/GenBank/DDBJ databases">
        <title>Genomics of glacier-inhabiting Cryobacterium strains.</title>
        <authorList>
            <person name="Liu Q."/>
            <person name="Xin Y.-H."/>
        </authorList>
    </citation>
    <scope>NUCLEOTIDE SEQUENCE [LARGE SCALE GENOMIC DNA]</scope>
    <source>
        <strain evidence="3 4">Hz16</strain>
    </source>
</reference>
<evidence type="ECO:0000259" key="2">
    <source>
        <dbReference type="Pfam" id="PF03795"/>
    </source>
</evidence>
<dbReference type="SUPFAM" id="SSF54909">
    <property type="entry name" value="Dimeric alpha+beta barrel"/>
    <property type="match status" value="1"/>
</dbReference>
<feature type="domain" description="YCII-related" evidence="2">
    <location>
        <begin position="1"/>
        <end position="98"/>
    </location>
</feature>
<dbReference type="PANTHER" id="PTHR35174">
    <property type="entry name" value="BLL7171 PROTEIN-RELATED"/>
    <property type="match status" value="1"/>
</dbReference>
<proteinExistence type="inferred from homology"/>
<dbReference type="Gene3D" id="3.30.70.1060">
    <property type="entry name" value="Dimeric alpha+beta barrel"/>
    <property type="match status" value="1"/>
</dbReference>
<organism evidence="3 4">
    <name type="scientific">Cryobacterium gelidum</name>
    <dbReference type="NCBI Taxonomy" id="1259164"/>
    <lineage>
        <taxon>Bacteria</taxon>
        <taxon>Bacillati</taxon>
        <taxon>Actinomycetota</taxon>
        <taxon>Actinomycetes</taxon>
        <taxon>Micrococcales</taxon>
        <taxon>Microbacteriaceae</taxon>
        <taxon>Cryobacterium</taxon>
    </lineage>
</organism>
<comment type="similarity">
    <text evidence="1">Belongs to the YciI family.</text>
</comment>